<protein>
    <submittedName>
        <fullName evidence="1">Uncharacterized protein</fullName>
    </submittedName>
</protein>
<name>A0ABP8Q1E1_9ACTN</name>
<organism evidence="1 2">
    <name type="scientific">Actinoallomurus oryzae</name>
    <dbReference type="NCBI Taxonomy" id="502180"/>
    <lineage>
        <taxon>Bacteria</taxon>
        <taxon>Bacillati</taxon>
        <taxon>Actinomycetota</taxon>
        <taxon>Actinomycetes</taxon>
        <taxon>Streptosporangiales</taxon>
        <taxon>Thermomonosporaceae</taxon>
        <taxon>Actinoallomurus</taxon>
    </lineage>
</organism>
<keyword evidence="2" id="KW-1185">Reference proteome</keyword>
<accession>A0ABP8Q1E1</accession>
<gene>
    <name evidence="1" type="ORF">GCM10023191_037370</name>
</gene>
<dbReference type="EMBL" id="BAABHF010000021">
    <property type="protein sequence ID" value="GAA4496002.1"/>
    <property type="molecule type" value="Genomic_DNA"/>
</dbReference>
<proteinExistence type="predicted"/>
<reference evidence="2" key="1">
    <citation type="journal article" date="2019" name="Int. J. Syst. Evol. Microbiol.">
        <title>The Global Catalogue of Microorganisms (GCM) 10K type strain sequencing project: providing services to taxonomists for standard genome sequencing and annotation.</title>
        <authorList>
            <consortium name="The Broad Institute Genomics Platform"/>
            <consortium name="The Broad Institute Genome Sequencing Center for Infectious Disease"/>
            <person name="Wu L."/>
            <person name="Ma J."/>
        </authorList>
    </citation>
    <scope>NUCLEOTIDE SEQUENCE [LARGE SCALE GENOMIC DNA]</scope>
    <source>
        <strain evidence="2">JCM 17933</strain>
    </source>
</reference>
<sequence length="319" mass="34561">MRRVDERRGAGGSGPDYNTMLLVELPEARRRADQAAVTRICAAVADAVTEQPIFRYQALWRIDDQDAVARVCLSAGRTFAARNSFGTAASWYETGLQAARAVDDHDAVARAASALAALAPGIERETGPLTHELRRLHGARKAYRSAAEAFDLLGRGAAAVRLREHAAWCDARLDDRLGGRPFTDADARELFDQLMDDEVLCPYLEGPPRPARTDLADEQLRLLDALTVALGAQLGETAEQVSRWIRPVRGGGGPAGVEIAMPGTPVPTLLVLPRVVTDEATAAVAELDLAGEASRGHELTWDQAARTWRIHGRPAPRLR</sequence>
<dbReference type="Proteomes" id="UP001500503">
    <property type="component" value="Unassembled WGS sequence"/>
</dbReference>
<evidence type="ECO:0000313" key="1">
    <source>
        <dbReference type="EMBL" id="GAA4496002.1"/>
    </source>
</evidence>
<evidence type="ECO:0000313" key="2">
    <source>
        <dbReference type="Proteomes" id="UP001500503"/>
    </source>
</evidence>
<comment type="caution">
    <text evidence="1">The sequence shown here is derived from an EMBL/GenBank/DDBJ whole genome shotgun (WGS) entry which is preliminary data.</text>
</comment>